<reference evidence="1" key="1">
    <citation type="journal article" date="2014" name="Int. J. Syst. Evol. Microbiol.">
        <title>Complete genome sequence of Corynebacterium casei LMG S-19264T (=DSM 44701T), isolated from a smear-ripened cheese.</title>
        <authorList>
            <consortium name="US DOE Joint Genome Institute (JGI-PGF)"/>
            <person name="Walter F."/>
            <person name="Albersmeier A."/>
            <person name="Kalinowski J."/>
            <person name="Ruckert C."/>
        </authorList>
    </citation>
    <scope>NUCLEOTIDE SEQUENCE</scope>
    <source>
        <strain evidence="1">KCTC 42731</strain>
    </source>
</reference>
<evidence type="ECO:0000313" key="2">
    <source>
        <dbReference type="Proteomes" id="UP000623842"/>
    </source>
</evidence>
<gene>
    <name evidence="1" type="ORF">GCM10017161_32940</name>
</gene>
<sequence>MAVQTNKTVFFMLASSIEVDIIHILFYIYNFLYTNNFVVLLQMEVFSLINYYTELGYHFLLLEFKLNLPYSENSPIVVIKQQKRISC</sequence>
<name>A0A919BN72_9GAMM</name>
<accession>A0A919BN72</accession>
<dbReference type="Proteomes" id="UP000623842">
    <property type="component" value="Unassembled WGS sequence"/>
</dbReference>
<evidence type="ECO:0000313" key="1">
    <source>
        <dbReference type="EMBL" id="GHG01603.1"/>
    </source>
</evidence>
<comment type="caution">
    <text evidence="1">The sequence shown here is derived from an EMBL/GenBank/DDBJ whole genome shotgun (WGS) entry which is preliminary data.</text>
</comment>
<keyword evidence="2" id="KW-1185">Reference proteome</keyword>
<reference evidence="1" key="2">
    <citation type="submission" date="2020-09" db="EMBL/GenBank/DDBJ databases">
        <authorList>
            <person name="Sun Q."/>
            <person name="Kim S."/>
        </authorList>
    </citation>
    <scope>NUCLEOTIDE SEQUENCE</scope>
    <source>
        <strain evidence="1">KCTC 42731</strain>
    </source>
</reference>
<organism evidence="1 2">
    <name type="scientific">Thalassotalea marina</name>
    <dbReference type="NCBI Taxonomy" id="1673741"/>
    <lineage>
        <taxon>Bacteria</taxon>
        <taxon>Pseudomonadati</taxon>
        <taxon>Pseudomonadota</taxon>
        <taxon>Gammaproteobacteria</taxon>
        <taxon>Alteromonadales</taxon>
        <taxon>Colwelliaceae</taxon>
        <taxon>Thalassotalea</taxon>
    </lineage>
</organism>
<proteinExistence type="predicted"/>
<protein>
    <submittedName>
        <fullName evidence="1">Uncharacterized protein</fullName>
    </submittedName>
</protein>
<dbReference type="AlphaFoldDB" id="A0A919BN72"/>
<dbReference type="EMBL" id="BNCK01000008">
    <property type="protein sequence ID" value="GHG01603.1"/>
    <property type="molecule type" value="Genomic_DNA"/>
</dbReference>